<proteinExistence type="predicted"/>
<evidence type="ECO:0008006" key="3">
    <source>
        <dbReference type="Google" id="ProtNLM"/>
    </source>
</evidence>
<dbReference type="InterPro" id="IPR010385">
    <property type="entry name" value="DUF982"/>
</dbReference>
<comment type="caution">
    <text evidence="1">The sequence shown here is derived from an EMBL/GenBank/DDBJ whole genome shotgun (WGS) entry which is preliminary data.</text>
</comment>
<dbReference type="RefSeq" id="WP_091862453.1">
    <property type="nucleotide sequence ID" value="NZ_FNBZ01000011.1"/>
</dbReference>
<keyword evidence="2" id="KW-1185">Reference proteome</keyword>
<evidence type="ECO:0000313" key="1">
    <source>
        <dbReference type="EMBL" id="SDH66266.1"/>
    </source>
</evidence>
<sequence>MTSDDFERPVVILTGLGHPAAIASAMEAYMFLADWPETRRDPVHGFALKACLAAIRGEIEPDTARGLFASWAEKHDLLAPDVAAFASSRKEGSRGHA</sequence>
<dbReference type="Proteomes" id="UP000199468">
    <property type="component" value="Unassembled WGS sequence"/>
</dbReference>
<protein>
    <recommendedName>
        <fullName evidence="3">DUF982 domain-containing protein</fullName>
    </recommendedName>
</protein>
<dbReference type="Gene3D" id="6.10.250.730">
    <property type="match status" value="1"/>
</dbReference>
<gene>
    <name evidence="1" type="ORF">SAMN05421844_1119</name>
</gene>
<name>A0ABY0P884_9HYPH</name>
<reference evidence="1 2" key="1">
    <citation type="submission" date="2016-10" db="EMBL/GenBank/DDBJ databases">
        <authorList>
            <person name="Varghese N."/>
            <person name="Submissions S."/>
        </authorList>
    </citation>
    <scope>NUCLEOTIDE SEQUENCE [LARGE SCALE GENOMIC DNA]</scope>
    <source>
        <strain evidence="1 2">DSM 26672</strain>
    </source>
</reference>
<organism evidence="1 2">
    <name type="scientific">Bosea robiniae</name>
    <dbReference type="NCBI Taxonomy" id="1036780"/>
    <lineage>
        <taxon>Bacteria</taxon>
        <taxon>Pseudomonadati</taxon>
        <taxon>Pseudomonadota</taxon>
        <taxon>Alphaproteobacteria</taxon>
        <taxon>Hyphomicrobiales</taxon>
        <taxon>Boseaceae</taxon>
        <taxon>Bosea</taxon>
    </lineage>
</organism>
<evidence type="ECO:0000313" key="2">
    <source>
        <dbReference type="Proteomes" id="UP000199468"/>
    </source>
</evidence>
<dbReference type="EMBL" id="FNBZ01000011">
    <property type="protein sequence ID" value="SDH66266.1"/>
    <property type="molecule type" value="Genomic_DNA"/>
</dbReference>
<dbReference type="Pfam" id="PF06169">
    <property type="entry name" value="DUF982"/>
    <property type="match status" value="1"/>
</dbReference>
<accession>A0ABY0P884</accession>